<evidence type="ECO:0000313" key="2">
    <source>
        <dbReference type="EMBL" id="MBB3190927.1"/>
    </source>
</evidence>
<feature type="transmembrane region" description="Helical" evidence="1">
    <location>
        <begin position="41"/>
        <end position="62"/>
    </location>
</feature>
<sequence>MPFIHRHPGWSLLLLASVLGIPVLAMIMGEEAVADPWFTLLYGPFFLWPLVLIFCLPIVWLVKGKAPTRAFWAGLLPLVVLGGMAVLGNL</sequence>
<dbReference type="EMBL" id="JACHXP010000009">
    <property type="protein sequence ID" value="MBB3190927.1"/>
    <property type="molecule type" value="Genomic_DNA"/>
</dbReference>
<dbReference type="RefSeq" id="WP_183325719.1">
    <property type="nucleotide sequence ID" value="NZ_JACHXP010000009.1"/>
</dbReference>
<dbReference type="AlphaFoldDB" id="A0A839VE24"/>
<keyword evidence="3" id="KW-1185">Reference proteome</keyword>
<keyword evidence="1" id="KW-0472">Membrane</keyword>
<feature type="transmembrane region" description="Helical" evidence="1">
    <location>
        <begin position="69"/>
        <end position="88"/>
    </location>
</feature>
<evidence type="ECO:0000313" key="3">
    <source>
        <dbReference type="Proteomes" id="UP000547614"/>
    </source>
</evidence>
<proteinExistence type="predicted"/>
<accession>A0A839VE24</accession>
<reference evidence="2 3" key="1">
    <citation type="submission" date="2020-08" db="EMBL/GenBank/DDBJ databases">
        <title>Genomic Encyclopedia of Type Strains, Phase III (KMG-III): the genomes of soil and plant-associated and newly described type strains.</title>
        <authorList>
            <person name="Whitman W."/>
        </authorList>
    </citation>
    <scope>NUCLEOTIDE SEQUENCE [LARGE SCALE GENOMIC DNA]</scope>
    <source>
        <strain evidence="2 3">CECT 7282</strain>
    </source>
</reference>
<evidence type="ECO:0000256" key="1">
    <source>
        <dbReference type="SAM" id="Phobius"/>
    </source>
</evidence>
<keyword evidence="1" id="KW-0812">Transmembrane</keyword>
<protein>
    <submittedName>
        <fullName evidence="2">Uncharacterized protein</fullName>
    </submittedName>
</protein>
<name>A0A839VE24_9GAMM</name>
<gene>
    <name evidence="2" type="ORF">FHR94_002168</name>
</gene>
<keyword evidence="1" id="KW-1133">Transmembrane helix</keyword>
<comment type="caution">
    <text evidence="2">The sequence shown here is derived from an EMBL/GenBank/DDBJ whole genome shotgun (WGS) entry which is preliminary data.</text>
</comment>
<dbReference type="Proteomes" id="UP000547614">
    <property type="component" value="Unassembled WGS sequence"/>
</dbReference>
<organism evidence="2 3">
    <name type="scientific">Halomonas cerina</name>
    <dbReference type="NCBI Taxonomy" id="447424"/>
    <lineage>
        <taxon>Bacteria</taxon>
        <taxon>Pseudomonadati</taxon>
        <taxon>Pseudomonadota</taxon>
        <taxon>Gammaproteobacteria</taxon>
        <taxon>Oceanospirillales</taxon>
        <taxon>Halomonadaceae</taxon>
        <taxon>Halomonas</taxon>
    </lineage>
</organism>